<keyword evidence="1" id="KW-0106">Calcium</keyword>
<dbReference type="PROSITE" id="PS00018">
    <property type="entry name" value="EF_HAND_1"/>
    <property type="match status" value="2"/>
</dbReference>
<keyword evidence="6" id="KW-1185">Reference proteome</keyword>
<evidence type="ECO:0000313" key="5">
    <source>
        <dbReference type="EMBL" id="CAE7350087.1"/>
    </source>
</evidence>
<keyword evidence="3" id="KW-1133">Transmembrane helix</keyword>
<dbReference type="SUPFAM" id="SSF47473">
    <property type="entry name" value="EF-hand"/>
    <property type="match status" value="1"/>
</dbReference>
<sequence length="247" mass="27837">MPSRTCKESSADDALSRNAKGYLDPSGEGQVTRSEWGTLPKTEVVHEQIGIGMFDSSLRQLAISQGILELCHKEMVYSIQDGVASYLLSMSQEFVHFCSRSFGNDLNAAWAVFDLNGDNFISEAEWVTVARSFAYFGPTLPIFRFLDRDDEDLWKADNIMIVFMIVFLLSHVGMLWQSFVALQGTISFEEFEELQKFREPPRPDVQAHGCTVCIRLPCHVLGNGKCLLQLATSAQVFSWTVGHHWPM</sequence>
<dbReference type="EMBL" id="CAJNDS010002145">
    <property type="protein sequence ID" value="CAE7350087.1"/>
    <property type="molecule type" value="Genomic_DNA"/>
</dbReference>
<feature type="compositionally biased region" description="Basic and acidic residues" evidence="2">
    <location>
        <begin position="1"/>
        <end position="10"/>
    </location>
</feature>
<feature type="transmembrane region" description="Helical" evidence="3">
    <location>
        <begin position="158"/>
        <end position="176"/>
    </location>
</feature>
<dbReference type="Gene3D" id="1.10.238.10">
    <property type="entry name" value="EF-hand"/>
    <property type="match status" value="1"/>
</dbReference>
<evidence type="ECO:0000256" key="2">
    <source>
        <dbReference type="SAM" id="MobiDB-lite"/>
    </source>
</evidence>
<dbReference type="PROSITE" id="PS50222">
    <property type="entry name" value="EF_HAND_2"/>
    <property type="match status" value="1"/>
</dbReference>
<dbReference type="InterPro" id="IPR002048">
    <property type="entry name" value="EF_hand_dom"/>
</dbReference>
<dbReference type="AlphaFoldDB" id="A0A812PG60"/>
<name>A0A812PG60_9DINO</name>
<evidence type="ECO:0000256" key="3">
    <source>
        <dbReference type="SAM" id="Phobius"/>
    </source>
</evidence>
<evidence type="ECO:0000259" key="4">
    <source>
        <dbReference type="PROSITE" id="PS50222"/>
    </source>
</evidence>
<proteinExistence type="predicted"/>
<keyword evidence="3" id="KW-0812">Transmembrane</keyword>
<gene>
    <name evidence="5" type="primary">TONSL</name>
    <name evidence="5" type="ORF">SNAT2548_LOCUS18411</name>
</gene>
<dbReference type="SMART" id="SM00054">
    <property type="entry name" value="EFh"/>
    <property type="match status" value="1"/>
</dbReference>
<dbReference type="InterPro" id="IPR018247">
    <property type="entry name" value="EF_Hand_1_Ca_BS"/>
</dbReference>
<dbReference type="InterPro" id="IPR011992">
    <property type="entry name" value="EF-hand-dom_pair"/>
</dbReference>
<organism evidence="5 6">
    <name type="scientific">Symbiodinium natans</name>
    <dbReference type="NCBI Taxonomy" id="878477"/>
    <lineage>
        <taxon>Eukaryota</taxon>
        <taxon>Sar</taxon>
        <taxon>Alveolata</taxon>
        <taxon>Dinophyceae</taxon>
        <taxon>Suessiales</taxon>
        <taxon>Symbiodiniaceae</taxon>
        <taxon>Symbiodinium</taxon>
    </lineage>
</organism>
<dbReference type="Proteomes" id="UP000604046">
    <property type="component" value="Unassembled WGS sequence"/>
</dbReference>
<dbReference type="GO" id="GO:0005509">
    <property type="term" value="F:calcium ion binding"/>
    <property type="evidence" value="ECO:0007669"/>
    <property type="project" value="InterPro"/>
</dbReference>
<feature type="domain" description="EF-hand" evidence="4">
    <location>
        <begin position="101"/>
        <end position="136"/>
    </location>
</feature>
<evidence type="ECO:0000256" key="1">
    <source>
        <dbReference type="ARBA" id="ARBA00022837"/>
    </source>
</evidence>
<reference evidence="5" key="1">
    <citation type="submission" date="2021-02" db="EMBL/GenBank/DDBJ databases">
        <authorList>
            <person name="Dougan E. K."/>
            <person name="Rhodes N."/>
            <person name="Thang M."/>
            <person name="Chan C."/>
        </authorList>
    </citation>
    <scope>NUCLEOTIDE SEQUENCE</scope>
</reference>
<feature type="region of interest" description="Disordered" evidence="2">
    <location>
        <begin position="1"/>
        <end position="33"/>
    </location>
</feature>
<accession>A0A812PG60</accession>
<keyword evidence="3" id="KW-0472">Membrane</keyword>
<evidence type="ECO:0000313" key="6">
    <source>
        <dbReference type="Proteomes" id="UP000604046"/>
    </source>
</evidence>
<protein>
    <submittedName>
        <fullName evidence="5">TONSL protein</fullName>
    </submittedName>
</protein>
<comment type="caution">
    <text evidence="5">The sequence shown here is derived from an EMBL/GenBank/DDBJ whole genome shotgun (WGS) entry which is preliminary data.</text>
</comment>